<dbReference type="Proteomes" id="UP000192920">
    <property type="component" value="Unassembled WGS sequence"/>
</dbReference>
<dbReference type="STRING" id="1123014.SAMN02745746_01351"/>
<proteinExistence type="predicted"/>
<evidence type="ECO:0000256" key="1">
    <source>
        <dbReference type="SAM" id="Phobius"/>
    </source>
</evidence>
<dbReference type="AlphaFoldDB" id="A0A1Y6BHR4"/>
<keyword evidence="3" id="KW-1185">Reference proteome</keyword>
<dbReference type="RefSeq" id="WP_085275662.1">
    <property type="nucleotide sequence ID" value="NZ_FXAG01000005.1"/>
</dbReference>
<protein>
    <submittedName>
        <fullName evidence="2">Pilus assembly protein Flp/PilA</fullName>
    </submittedName>
</protein>
<accession>A0A1Y6BHR4</accession>
<evidence type="ECO:0000313" key="2">
    <source>
        <dbReference type="EMBL" id="SMF10905.1"/>
    </source>
</evidence>
<keyword evidence="1" id="KW-1133">Transmembrane helix</keyword>
<dbReference type="Pfam" id="PF04964">
    <property type="entry name" value="Flp_Fap"/>
    <property type="match status" value="1"/>
</dbReference>
<reference evidence="3" key="1">
    <citation type="submission" date="2017-04" db="EMBL/GenBank/DDBJ databases">
        <authorList>
            <person name="Varghese N."/>
            <person name="Submissions S."/>
        </authorList>
    </citation>
    <scope>NUCLEOTIDE SEQUENCE [LARGE SCALE GENOMIC DNA]</scope>
    <source>
        <strain evidence="3">DSM 22618</strain>
    </source>
</reference>
<feature type="transmembrane region" description="Helical" evidence="1">
    <location>
        <begin position="20"/>
        <end position="41"/>
    </location>
</feature>
<evidence type="ECO:0000313" key="3">
    <source>
        <dbReference type="Proteomes" id="UP000192920"/>
    </source>
</evidence>
<dbReference type="EMBL" id="FXAG01000005">
    <property type="protein sequence ID" value="SMF10905.1"/>
    <property type="molecule type" value="Genomic_DNA"/>
</dbReference>
<keyword evidence="1" id="KW-0472">Membrane</keyword>
<dbReference type="InterPro" id="IPR007047">
    <property type="entry name" value="Flp_Fap"/>
</dbReference>
<sequence>MEKLTVSWKQFAQDEEGVTAIEYGLIAALIAVVIITAVTHVGKNLNLVFDNISNALDNALKSAS</sequence>
<organism evidence="2 3">
    <name type="scientific">Pseudogulbenkiania subflava DSM 22618</name>
    <dbReference type="NCBI Taxonomy" id="1123014"/>
    <lineage>
        <taxon>Bacteria</taxon>
        <taxon>Pseudomonadati</taxon>
        <taxon>Pseudomonadota</taxon>
        <taxon>Betaproteobacteria</taxon>
        <taxon>Neisseriales</taxon>
        <taxon>Chromobacteriaceae</taxon>
        <taxon>Pseudogulbenkiania</taxon>
    </lineage>
</organism>
<name>A0A1Y6BHR4_9NEIS</name>
<keyword evidence="1" id="KW-0812">Transmembrane</keyword>
<gene>
    <name evidence="2" type="ORF">SAMN02745746_01351</name>
</gene>